<evidence type="ECO:0000256" key="2">
    <source>
        <dbReference type="SAM" id="Phobius"/>
    </source>
</evidence>
<comment type="caution">
    <text evidence="3">The sequence shown here is derived from an EMBL/GenBank/DDBJ whole genome shotgun (WGS) entry which is preliminary data.</text>
</comment>
<dbReference type="EMBL" id="AWVQ01000949">
    <property type="protein sequence ID" value="ERK61120.1"/>
    <property type="molecule type" value="Genomic_DNA"/>
</dbReference>
<protein>
    <submittedName>
        <fullName evidence="3">Uncharacterized protein</fullName>
    </submittedName>
</protein>
<evidence type="ECO:0000313" key="3">
    <source>
        <dbReference type="EMBL" id="ERK61120.1"/>
    </source>
</evidence>
<organism evidence="3 4">
    <name type="scientific">Leifsonia aquatica ATCC 14665</name>
    <dbReference type="NCBI Taxonomy" id="1358026"/>
    <lineage>
        <taxon>Bacteria</taxon>
        <taxon>Bacillati</taxon>
        <taxon>Actinomycetota</taxon>
        <taxon>Actinomycetes</taxon>
        <taxon>Micrococcales</taxon>
        <taxon>Microbacteriaceae</taxon>
        <taxon>Leifsonia</taxon>
    </lineage>
</organism>
<accession>U2QE27</accession>
<keyword evidence="2" id="KW-0472">Membrane</keyword>
<evidence type="ECO:0000313" key="4">
    <source>
        <dbReference type="Proteomes" id="UP000016605"/>
    </source>
</evidence>
<feature type="non-terminal residue" evidence="3">
    <location>
        <position position="1"/>
    </location>
</feature>
<feature type="transmembrane region" description="Helical" evidence="2">
    <location>
        <begin position="36"/>
        <end position="59"/>
    </location>
</feature>
<feature type="region of interest" description="Disordered" evidence="1">
    <location>
        <begin position="1"/>
        <end position="24"/>
    </location>
</feature>
<dbReference type="Proteomes" id="UP000016605">
    <property type="component" value="Unassembled WGS sequence"/>
</dbReference>
<dbReference type="AlphaFoldDB" id="U2QE27"/>
<evidence type="ECO:0000256" key="1">
    <source>
        <dbReference type="SAM" id="MobiDB-lite"/>
    </source>
</evidence>
<proteinExistence type="predicted"/>
<reference evidence="3 4" key="1">
    <citation type="submission" date="2013-08" db="EMBL/GenBank/DDBJ databases">
        <authorList>
            <person name="Weinstock G."/>
            <person name="Sodergren E."/>
            <person name="Wylie T."/>
            <person name="Fulton L."/>
            <person name="Fulton R."/>
            <person name="Fronick C."/>
            <person name="O'Laughlin M."/>
            <person name="Godfrey J."/>
            <person name="Miner T."/>
            <person name="Herter B."/>
            <person name="Appelbaum E."/>
            <person name="Cordes M."/>
            <person name="Lek S."/>
            <person name="Wollam A."/>
            <person name="Pepin K.H."/>
            <person name="Palsikar V.B."/>
            <person name="Mitreva M."/>
            <person name="Wilson R.K."/>
        </authorList>
    </citation>
    <scope>NUCLEOTIDE SEQUENCE [LARGE SCALE GENOMIC DNA]</scope>
    <source>
        <strain evidence="3 4">ATCC 14665</strain>
    </source>
</reference>
<sequence>PPAQPVPPAGAYAPGPAAAPPGDPYAEQRYRPNNRWGLLVVSVMPFIAVILFFVTSGIWGYQYSWLWFLLIPLSGALVYGIDGPRRR</sequence>
<feature type="transmembrane region" description="Helical" evidence="2">
    <location>
        <begin position="65"/>
        <end position="81"/>
    </location>
</feature>
<gene>
    <name evidence="3" type="ORF">N136_04867</name>
</gene>
<dbReference type="PATRIC" id="fig|1358026.3.peg.3893"/>
<keyword evidence="2" id="KW-1133">Transmembrane helix</keyword>
<keyword evidence="2" id="KW-0812">Transmembrane</keyword>
<dbReference type="HOGENOM" id="CLU_2474178_0_0_11"/>
<name>U2QE27_LEIAQ</name>